<feature type="region of interest" description="Disordered" evidence="2">
    <location>
        <begin position="69"/>
        <end position="89"/>
    </location>
</feature>
<dbReference type="AlphaFoldDB" id="A0ABC8LZW6"/>
<proteinExistence type="predicted"/>
<comment type="caution">
    <text evidence="3">The sequence shown here is derived from an EMBL/GenBank/DDBJ whole genome shotgun (WGS) entry which is preliminary data.</text>
</comment>
<dbReference type="EMBL" id="CAKOAT010827376">
    <property type="protein sequence ID" value="CAH8389238.1"/>
    <property type="molecule type" value="Genomic_DNA"/>
</dbReference>
<evidence type="ECO:0000256" key="2">
    <source>
        <dbReference type="SAM" id="MobiDB-lite"/>
    </source>
</evidence>
<accession>A0ABC8LZW6</accession>
<evidence type="ECO:0000256" key="1">
    <source>
        <dbReference type="SAM" id="Coils"/>
    </source>
</evidence>
<sequence>MLELSTMGGEEWIPFDDERMDHEVAYMVGEIEKGRVFRKTDWGGGDMRVDLYVHGGDKKKKRRVDVVECDGEGPSMNQGGAGLSGGDSERPVDIVVARLTLEVETLKKKIVLLKKTVRSLVKRVGRRRGRKRDSVRKQGVVSQQGGGSPQGGDSPQGGGSQRGDDGGEDGGGSQQGVGSPNNQVGGDGSDEMHLIGEEVAAQNIGADDSFSSDEAPRLLVRLKQGDGIPLQWADGGRPGPDGNVLYDGTTSNTYFVADSQVGLGGGGPLGVLANVNPLSYVDGKDSSFVADDIGGRSPGNGLTVEDAERLDVVVQGFIGTSEATASKSGPEMFVAGGKTYVDFGVLQEQTSANVVVGAEDAVKSHDNQRIDSDPMTPKETSAGGDDTTEAVAVVVSESGPVGEQMVGSDPMLRKETSDGGDESMEALAVKGSERVSCDAMTPKNPNVGGDEEIVSAAVDDSVAGAGGDQVTVSRPDSCLQTCEASKKDTVQVGLEVGPSMLIEPRRPGEQEVHLAALFLTKDPYEVPEIVPSVEDCDYPAFIKVLESAQEVVHAKAGGKEDLNNKFFIELATSQDMLSDKVG</sequence>
<feature type="region of interest" description="Disordered" evidence="2">
    <location>
        <begin position="364"/>
        <end position="386"/>
    </location>
</feature>
<keyword evidence="1" id="KW-0175">Coiled coil</keyword>
<feature type="region of interest" description="Disordered" evidence="2">
    <location>
        <begin position="123"/>
        <end position="190"/>
    </location>
</feature>
<feature type="coiled-coil region" evidence="1">
    <location>
        <begin position="96"/>
        <end position="123"/>
    </location>
</feature>
<evidence type="ECO:0000313" key="3">
    <source>
        <dbReference type="EMBL" id="CAH8389238.1"/>
    </source>
</evidence>
<feature type="compositionally biased region" description="Gly residues" evidence="2">
    <location>
        <begin position="144"/>
        <end position="161"/>
    </location>
</feature>
<name>A0ABC8LZW6_ERUVS</name>
<reference evidence="3 4" key="1">
    <citation type="submission" date="2022-03" db="EMBL/GenBank/DDBJ databases">
        <authorList>
            <person name="Macdonald S."/>
            <person name="Ahmed S."/>
            <person name="Newling K."/>
        </authorList>
    </citation>
    <scope>NUCLEOTIDE SEQUENCE [LARGE SCALE GENOMIC DNA]</scope>
</reference>
<protein>
    <submittedName>
        <fullName evidence="3">Uncharacterized protein</fullName>
    </submittedName>
</protein>
<organism evidence="3 4">
    <name type="scientific">Eruca vesicaria subsp. sativa</name>
    <name type="common">Garden rocket</name>
    <name type="synonym">Eruca sativa</name>
    <dbReference type="NCBI Taxonomy" id="29727"/>
    <lineage>
        <taxon>Eukaryota</taxon>
        <taxon>Viridiplantae</taxon>
        <taxon>Streptophyta</taxon>
        <taxon>Embryophyta</taxon>
        <taxon>Tracheophyta</taxon>
        <taxon>Spermatophyta</taxon>
        <taxon>Magnoliopsida</taxon>
        <taxon>eudicotyledons</taxon>
        <taxon>Gunneridae</taxon>
        <taxon>Pentapetalae</taxon>
        <taxon>rosids</taxon>
        <taxon>malvids</taxon>
        <taxon>Brassicales</taxon>
        <taxon>Brassicaceae</taxon>
        <taxon>Brassiceae</taxon>
        <taxon>Eruca</taxon>
    </lineage>
</organism>
<keyword evidence="4" id="KW-1185">Reference proteome</keyword>
<dbReference type="Proteomes" id="UP001642260">
    <property type="component" value="Unassembled WGS sequence"/>
</dbReference>
<feature type="compositionally biased region" description="Basic residues" evidence="2">
    <location>
        <begin position="123"/>
        <end position="134"/>
    </location>
</feature>
<evidence type="ECO:0000313" key="4">
    <source>
        <dbReference type="Proteomes" id="UP001642260"/>
    </source>
</evidence>
<gene>
    <name evidence="3" type="ORF">ERUC_LOCUS41721</name>
</gene>